<reference evidence="9" key="1">
    <citation type="journal article" date="2019" name="Int. J. Syst. Evol. Microbiol.">
        <title>The Global Catalogue of Microorganisms (GCM) 10K type strain sequencing project: providing services to taxonomists for standard genome sequencing and annotation.</title>
        <authorList>
            <consortium name="The Broad Institute Genomics Platform"/>
            <consortium name="The Broad Institute Genome Sequencing Center for Infectious Disease"/>
            <person name="Wu L."/>
            <person name="Ma J."/>
        </authorList>
    </citation>
    <scope>NUCLEOTIDE SEQUENCE [LARGE SCALE GENOMIC DNA]</scope>
    <source>
        <strain evidence="9">JCM 18472</strain>
    </source>
</reference>
<dbReference type="PANTHER" id="PTHR38766">
    <property type="entry name" value="FLAGELLAR PROTEIN FLIO"/>
    <property type="match status" value="1"/>
</dbReference>
<gene>
    <name evidence="8" type="ORF">GCM10023342_29840</name>
</gene>
<accession>A0ABP9RJX7</accession>
<evidence type="ECO:0000256" key="7">
    <source>
        <dbReference type="RuleBase" id="RU362064"/>
    </source>
</evidence>
<evidence type="ECO:0000256" key="5">
    <source>
        <dbReference type="ARBA" id="ARBA00023143"/>
    </source>
</evidence>
<dbReference type="RefSeq" id="WP_031383664.1">
    <property type="nucleotide sequence ID" value="NZ_BAABKI010000029.1"/>
</dbReference>
<dbReference type="PANTHER" id="PTHR38766:SF1">
    <property type="entry name" value="FLAGELLAR PROTEIN FLIO"/>
    <property type="match status" value="1"/>
</dbReference>
<dbReference type="Proteomes" id="UP001500074">
    <property type="component" value="Unassembled WGS sequence"/>
</dbReference>
<keyword evidence="1 7" id="KW-1003">Cell membrane</keyword>
<dbReference type="NCBIfam" id="TIGR03500">
    <property type="entry name" value="FliO_TIGR"/>
    <property type="match status" value="1"/>
</dbReference>
<keyword evidence="9" id="KW-1185">Reference proteome</keyword>
<comment type="caution">
    <text evidence="8">The sequence shown here is derived from an EMBL/GenBank/DDBJ whole genome shotgun (WGS) entry which is preliminary data.</text>
</comment>
<feature type="transmembrane region" description="Helical" evidence="7">
    <location>
        <begin position="30"/>
        <end position="48"/>
    </location>
</feature>
<evidence type="ECO:0000313" key="8">
    <source>
        <dbReference type="EMBL" id="GAA5178725.1"/>
    </source>
</evidence>
<protein>
    <recommendedName>
        <fullName evidence="7">Flagellar protein</fullName>
    </recommendedName>
</protein>
<sequence length="149" mass="15614">MNQTSATQDAAESIGSAQGDLMGLAVLGKTALALGLVIAVIFACSYLLRRINAARGRGDRHLKVVTSTAIGQRERVVIVEVEGTWLVLGVGGGQVTTLHELPAPSEPERAESASAEARSFAARFATALRANARGTLGRRDSRSGRGEDE</sequence>
<name>A0ABP9RJX7_9GAMM</name>
<keyword evidence="3 7" id="KW-1133">Transmembrane helix</keyword>
<dbReference type="EMBL" id="BAABKI010000029">
    <property type="protein sequence ID" value="GAA5178725.1"/>
    <property type="molecule type" value="Genomic_DNA"/>
</dbReference>
<proteinExistence type="inferred from homology"/>
<evidence type="ECO:0000256" key="4">
    <source>
        <dbReference type="ARBA" id="ARBA00023136"/>
    </source>
</evidence>
<comment type="subcellular location">
    <subcellularLocation>
        <location evidence="7">Cell membrane</location>
    </subcellularLocation>
    <subcellularLocation>
        <location evidence="7">Bacterial flagellum basal body</location>
    </subcellularLocation>
</comment>
<evidence type="ECO:0000313" key="9">
    <source>
        <dbReference type="Proteomes" id="UP001500074"/>
    </source>
</evidence>
<keyword evidence="5 7" id="KW-0975">Bacterial flagellum</keyword>
<keyword evidence="2 7" id="KW-0812">Transmembrane</keyword>
<evidence type="ECO:0000256" key="2">
    <source>
        <dbReference type="ARBA" id="ARBA00022692"/>
    </source>
</evidence>
<comment type="similarity">
    <text evidence="6 7">Belongs to the FliO/MopB family.</text>
</comment>
<evidence type="ECO:0000256" key="6">
    <source>
        <dbReference type="ARBA" id="ARBA00037937"/>
    </source>
</evidence>
<organism evidence="8 9">
    <name type="scientific">Modicisalibacter zincidurans</name>
    <dbReference type="NCBI Taxonomy" id="1178777"/>
    <lineage>
        <taxon>Bacteria</taxon>
        <taxon>Pseudomonadati</taxon>
        <taxon>Pseudomonadota</taxon>
        <taxon>Gammaproteobacteria</taxon>
        <taxon>Oceanospirillales</taxon>
        <taxon>Halomonadaceae</taxon>
        <taxon>Modicisalibacter</taxon>
    </lineage>
</organism>
<dbReference type="Pfam" id="PF04347">
    <property type="entry name" value="FliO"/>
    <property type="match status" value="1"/>
</dbReference>
<keyword evidence="4 7" id="KW-0472">Membrane</keyword>
<evidence type="ECO:0000256" key="1">
    <source>
        <dbReference type="ARBA" id="ARBA00022475"/>
    </source>
</evidence>
<dbReference type="InterPro" id="IPR022781">
    <property type="entry name" value="Flagellar_biosynth_FliO"/>
</dbReference>
<evidence type="ECO:0000256" key="3">
    <source>
        <dbReference type="ARBA" id="ARBA00022989"/>
    </source>
</evidence>
<dbReference type="InterPro" id="IPR052205">
    <property type="entry name" value="FliO/MopB"/>
</dbReference>